<dbReference type="AlphaFoldDB" id="A0A1B0CW02"/>
<accession>A0A1B0CW02</accession>
<reference evidence="1" key="1">
    <citation type="submission" date="2020-05" db="UniProtKB">
        <authorList>
            <consortium name="EnsemblMetazoa"/>
        </authorList>
    </citation>
    <scope>IDENTIFICATION</scope>
    <source>
        <strain evidence="1">Jacobina</strain>
    </source>
</reference>
<evidence type="ECO:0000313" key="1">
    <source>
        <dbReference type="EnsemblMetazoa" id="LLOJ009187-PA"/>
    </source>
</evidence>
<dbReference type="EnsemblMetazoa" id="LLOJ009187-RA">
    <property type="protein sequence ID" value="LLOJ009187-PA"/>
    <property type="gene ID" value="LLOJ009187"/>
</dbReference>
<dbReference type="VEuPathDB" id="VectorBase:LLOJ009187"/>
<name>A0A1B0CW02_LUTLO</name>
<protein>
    <submittedName>
        <fullName evidence="1">Uncharacterized protein</fullName>
    </submittedName>
</protein>
<organism evidence="1 2">
    <name type="scientific">Lutzomyia longipalpis</name>
    <name type="common">Sand fly</name>
    <dbReference type="NCBI Taxonomy" id="7200"/>
    <lineage>
        <taxon>Eukaryota</taxon>
        <taxon>Metazoa</taxon>
        <taxon>Ecdysozoa</taxon>
        <taxon>Arthropoda</taxon>
        <taxon>Hexapoda</taxon>
        <taxon>Insecta</taxon>
        <taxon>Pterygota</taxon>
        <taxon>Neoptera</taxon>
        <taxon>Endopterygota</taxon>
        <taxon>Diptera</taxon>
        <taxon>Nematocera</taxon>
        <taxon>Psychodoidea</taxon>
        <taxon>Psychodidae</taxon>
        <taxon>Lutzomyia</taxon>
        <taxon>Lutzomyia</taxon>
    </lineage>
</organism>
<sequence>MSRHQFGTIHRVTMITSYSTDDVEISHDEDQVARHLFEGLHYKIKTLTSNLLHIFSAPFGISSLIFKVQFPFEILSYVFDDPSKIVILVDNLNDVL</sequence>
<keyword evidence="2" id="KW-1185">Reference proteome</keyword>
<proteinExistence type="predicted"/>
<dbReference type="EMBL" id="AJWK01031514">
    <property type="status" value="NOT_ANNOTATED_CDS"/>
    <property type="molecule type" value="Genomic_DNA"/>
</dbReference>
<dbReference type="Proteomes" id="UP000092461">
    <property type="component" value="Unassembled WGS sequence"/>
</dbReference>
<evidence type="ECO:0000313" key="2">
    <source>
        <dbReference type="Proteomes" id="UP000092461"/>
    </source>
</evidence>